<organism evidence="2 3">
    <name type="scientific">Halonotius pteroides</name>
    <dbReference type="NCBI Taxonomy" id="268735"/>
    <lineage>
        <taxon>Archaea</taxon>
        <taxon>Methanobacteriati</taxon>
        <taxon>Methanobacteriota</taxon>
        <taxon>Stenosarchaea group</taxon>
        <taxon>Halobacteria</taxon>
        <taxon>Halobacteriales</taxon>
        <taxon>Haloferacaceae</taxon>
        <taxon>Halonotius</taxon>
    </lineage>
</organism>
<dbReference type="InterPro" id="IPR027417">
    <property type="entry name" value="P-loop_NTPase"/>
</dbReference>
<evidence type="ECO:0000313" key="2">
    <source>
        <dbReference type="EMBL" id="RJX47786.1"/>
    </source>
</evidence>
<comment type="caution">
    <text evidence="2">The sequence shown here is derived from an EMBL/GenBank/DDBJ whole genome shotgun (WGS) entry which is preliminary data.</text>
</comment>
<name>A0A3A6QKA1_9EURY</name>
<keyword evidence="3" id="KW-1185">Reference proteome</keyword>
<dbReference type="SUPFAM" id="SSF52540">
    <property type="entry name" value="P-loop containing nucleoside triphosphate hydrolases"/>
    <property type="match status" value="1"/>
</dbReference>
<dbReference type="Gene3D" id="3.40.50.300">
    <property type="entry name" value="P-loop containing nucleotide triphosphate hydrolases"/>
    <property type="match status" value="1"/>
</dbReference>
<proteinExistence type="predicted"/>
<dbReference type="PANTHER" id="PTHR13696">
    <property type="entry name" value="P-LOOP CONTAINING NUCLEOSIDE TRIPHOSPHATE HYDROLASE"/>
    <property type="match status" value="1"/>
</dbReference>
<dbReference type="EMBL" id="QMDW01000033">
    <property type="protein sequence ID" value="RJX47786.1"/>
    <property type="molecule type" value="Genomic_DNA"/>
</dbReference>
<reference evidence="2 3" key="1">
    <citation type="submission" date="2018-06" db="EMBL/GenBank/DDBJ databases">
        <title>Halonotius sp. F13-13 a new haloarchaeeon isolated from a solar saltern from Isla Cristina, Huelva, Spain.</title>
        <authorList>
            <person name="Duran-Viseras A."/>
            <person name="Sanchez-Porro C."/>
            <person name="Ventosa A."/>
        </authorList>
    </citation>
    <scope>NUCLEOTIDE SEQUENCE [LARGE SCALE GENOMIC DNA]</scope>
    <source>
        <strain evidence="2 3">CECT 7525</strain>
    </source>
</reference>
<dbReference type="AlphaFoldDB" id="A0A3A6QKA1"/>
<dbReference type="Pfam" id="PF13614">
    <property type="entry name" value="AAA_31"/>
    <property type="match status" value="1"/>
</dbReference>
<dbReference type="OrthoDB" id="36110at2157"/>
<evidence type="ECO:0000313" key="3">
    <source>
        <dbReference type="Proteomes" id="UP000281564"/>
    </source>
</evidence>
<dbReference type="InterPro" id="IPR025669">
    <property type="entry name" value="AAA_dom"/>
</dbReference>
<sequence length="295" mass="32673">MTSQTTQTSRICFFNQKGGTGKTTVAINVAGALSKRDRDVLFVDVDPQGNATEGLGLLDEYDARPPTIFDVITDREARKSVDSLIVEHEEFDVLPANVDLLNIEYELTIADLMGRMSSAEAQEILADFAINVDPSDLESRHAKGMLSKALDAINYEYDYILIDAPPFFGEISDNALYAARNVLIPSLTESTSQRAIELLFDQFDGLEEETGITIRDIGAIANRVESTKEAEKMKDWLATAFPDVPVWNIRKRVALQRAYAAGVSIFEHSESSDMEEVFMEIATELDDEFGKGEPA</sequence>
<gene>
    <name evidence="2" type="ORF">DP106_14100</name>
</gene>
<accession>A0A3A6QKA1</accession>
<dbReference type="InterPro" id="IPR050678">
    <property type="entry name" value="DNA_Partitioning_ATPase"/>
</dbReference>
<evidence type="ECO:0000259" key="1">
    <source>
        <dbReference type="Pfam" id="PF13614"/>
    </source>
</evidence>
<dbReference type="RefSeq" id="WP_120086341.1">
    <property type="nucleotide sequence ID" value="NZ_QMDW01000033.1"/>
</dbReference>
<feature type="domain" description="AAA" evidence="1">
    <location>
        <begin position="10"/>
        <end position="209"/>
    </location>
</feature>
<dbReference type="Proteomes" id="UP000281564">
    <property type="component" value="Unassembled WGS sequence"/>
</dbReference>
<protein>
    <submittedName>
        <fullName evidence="2">ParA family protein</fullName>
    </submittedName>
</protein>
<dbReference type="CDD" id="cd02042">
    <property type="entry name" value="ParAB_family"/>
    <property type="match status" value="1"/>
</dbReference>
<dbReference type="PANTHER" id="PTHR13696:SF99">
    <property type="entry name" value="COBYRINIC ACID AC-DIAMIDE SYNTHASE"/>
    <property type="match status" value="1"/>
</dbReference>